<dbReference type="PANTHER" id="PTHR37299">
    <property type="entry name" value="TRANSCRIPTIONAL REGULATOR-RELATED"/>
    <property type="match status" value="1"/>
</dbReference>
<dbReference type="Gene3D" id="2.40.50.1020">
    <property type="entry name" value="LytTr DNA-binding domain"/>
    <property type="match status" value="1"/>
</dbReference>
<dbReference type="PANTHER" id="PTHR37299:SF1">
    <property type="entry name" value="STAGE 0 SPORULATION PROTEIN A HOMOLOG"/>
    <property type="match status" value="1"/>
</dbReference>
<dbReference type="OrthoDB" id="9809318at2"/>
<dbReference type="Pfam" id="PF04397">
    <property type="entry name" value="LytTR"/>
    <property type="match status" value="1"/>
</dbReference>
<dbReference type="GO" id="GO:0000156">
    <property type="term" value="F:phosphorelay response regulator activity"/>
    <property type="evidence" value="ECO:0007669"/>
    <property type="project" value="InterPro"/>
</dbReference>
<dbReference type="InterPro" id="IPR046947">
    <property type="entry name" value="LytR-like"/>
</dbReference>
<dbReference type="Proteomes" id="UP000290517">
    <property type="component" value="Unassembled WGS sequence"/>
</dbReference>
<dbReference type="Proteomes" id="UP000289805">
    <property type="component" value="Unassembled WGS sequence"/>
</dbReference>
<dbReference type="InterPro" id="IPR007492">
    <property type="entry name" value="LytTR_DNA-bd_dom"/>
</dbReference>
<dbReference type="EMBL" id="SDJR01000008">
    <property type="protein sequence ID" value="RXR24758.1"/>
    <property type="molecule type" value="Genomic_DNA"/>
</dbReference>
<proteinExistence type="predicted"/>
<dbReference type="SMART" id="SM00850">
    <property type="entry name" value="LytTR"/>
    <property type="match status" value="1"/>
</dbReference>
<protein>
    <submittedName>
        <fullName evidence="3">LytTR family transcriptional regulator</fullName>
    </submittedName>
</protein>
<evidence type="ECO:0000259" key="1">
    <source>
        <dbReference type="PROSITE" id="PS50930"/>
    </source>
</evidence>
<evidence type="ECO:0000313" key="5">
    <source>
        <dbReference type="Proteomes" id="UP000290517"/>
    </source>
</evidence>
<keyword evidence="5" id="KW-1185">Reference proteome</keyword>
<dbReference type="PROSITE" id="PS50930">
    <property type="entry name" value="HTH_LYTTR"/>
    <property type="match status" value="1"/>
</dbReference>
<dbReference type="EMBL" id="SDJQ01000009">
    <property type="protein sequence ID" value="RXR35038.1"/>
    <property type="molecule type" value="Genomic_DNA"/>
</dbReference>
<evidence type="ECO:0000313" key="2">
    <source>
        <dbReference type="EMBL" id="RXR24758.1"/>
    </source>
</evidence>
<sequence length="179" mass="19687">MVQLVCSQAVAERLRRELAAVQIAVDDDGWALVERGFDVPAGRPAVVFDPLDHVEVVRMLTTGLRGGTTGPPRMLTGQSGTSFTVIAPREVRYFEAAADGIVACTATGRYRVRETLAHYESAWAGLGFLRVNKSQLANLLHVIEIVPWFNSRYVLRLTGGAELEVSKTYAKRLRSALKM</sequence>
<evidence type="ECO:0000313" key="3">
    <source>
        <dbReference type="EMBL" id="RXR35038.1"/>
    </source>
</evidence>
<accession>A0A4Q1KXI1</accession>
<dbReference type="STRING" id="1713.GCA_000718325_01920"/>
<dbReference type="AlphaFoldDB" id="A0A4Q1KXI1"/>
<comment type="caution">
    <text evidence="3">The sequence shown here is derived from an EMBL/GenBank/DDBJ whole genome shotgun (WGS) entry which is preliminary data.</text>
</comment>
<reference evidence="4 5" key="1">
    <citation type="submission" date="2019-01" db="EMBL/GenBank/DDBJ databases">
        <title>Oerskovia turbata Genome sequencing and assembly.</title>
        <authorList>
            <person name="Dou T."/>
        </authorList>
    </citation>
    <scope>NUCLEOTIDE SEQUENCE [LARGE SCALE GENOMIC DNA]</scope>
    <source>
        <strain evidence="3 4">JCM12123</strain>
        <strain evidence="2 5">JCM3160</strain>
    </source>
</reference>
<name>A0A4Q1KXI1_9CELL</name>
<evidence type="ECO:0000313" key="4">
    <source>
        <dbReference type="Proteomes" id="UP000289805"/>
    </source>
</evidence>
<organism evidence="3 4">
    <name type="scientific">Oerskovia turbata</name>
    <dbReference type="NCBI Taxonomy" id="1713"/>
    <lineage>
        <taxon>Bacteria</taxon>
        <taxon>Bacillati</taxon>
        <taxon>Actinomycetota</taxon>
        <taxon>Actinomycetes</taxon>
        <taxon>Micrococcales</taxon>
        <taxon>Cellulomonadaceae</taxon>
        <taxon>Oerskovia</taxon>
    </lineage>
</organism>
<dbReference type="GO" id="GO:0003677">
    <property type="term" value="F:DNA binding"/>
    <property type="evidence" value="ECO:0007669"/>
    <property type="project" value="InterPro"/>
</dbReference>
<dbReference type="RefSeq" id="WP_030151442.1">
    <property type="nucleotide sequence ID" value="NZ_JOFV01000007.1"/>
</dbReference>
<feature type="domain" description="HTH LytTR-type" evidence="1">
    <location>
        <begin position="75"/>
        <end position="179"/>
    </location>
</feature>
<gene>
    <name evidence="2" type="ORF">EQW73_13010</name>
    <name evidence="3" type="ORF">EQW78_07570</name>
</gene>